<name>A0A6A5TJH2_9PLEO</name>
<keyword evidence="3" id="KW-1185">Reference proteome</keyword>
<sequence>MKRPSLVQLDRSLSSLQARYAMSAPKSYAAAATLAPSTKYKDLPRLVIPERPSSKYKVHVVSSSNEAQQQSRHFEPNPNKNSENETQANTPRLKTHIQEQQNSSQHFFACPTTRSNTTNPYQIPRTNQKESEYFPSHLNKAPAHITLFHALPHSKLPTIDADIATLAASTRPYHISTGRPFRMRKGVAVLLGAGNEQTESLRQELLFKWTGGQSSADNKNEIWLSKQDARTAGQPHWTVMNKVDEEKKVKKTFGELRRRLCAESEHGKVVGFVLWEYKVGGEWEPVKEYWFNGSTASGESGVEGCFGGKKKGGGGEGDDRGLRCPEVVRKAGDKVREAWKSMKKEVKKGDLD</sequence>
<dbReference type="OrthoDB" id="5364416at2759"/>
<evidence type="ECO:0000313" key="2">
    <source>
        <dbReference type="EMBL" id="KAF1950956.1"/>
    </source>
</evidence>
<dbReference type="Proteomes" id="UP000800035">
    <property type="component" value="Unassembled WGS sequence"/>
</dbReference>
<gene>
    <name evidence="2" type="ORF">CC80DRAFT_220579</name>
</gene>
<evidence type="ECO:0000256" key="1">
    <source>
        <dbReference type="SAM" id="MobiDB-lite"/>
    </source>
</evidence>
<dbReference type="Pfam" id="PF13563">
    <property type="entry name" value="2_5_RNA_ligase2"/>
    <property type="match status" value="1"/>
</dbReference>
<evidence type="ECO:0000313" key="3">
    <source>
        <dbReference type="Proteomes" id="UP000800035"/>
    </source>
</evidence>
<protein>
    <submittedName>
        <fullName evidence="2">Uncharacterized protein</fullName>
    </submittedName>
</protein>
<dbReference type="EMBL" id="ML977021">
    <property type="protein sequence ID" value="KAF1950956.1"/>
    <property type="molecule type" value="Genomic_DNA"/>
</dbReference>
<feature type="region of interest" description="Disordered" evidence="1">
    <location>
        <begin position="51"/>
        <end position="100"/>
    </location>
</feature>
<proteinExistence type="predicted"/>
<organism evidence="2 3">
    <name type="scientific">Byssothecium circinans</name>
    <dbReference type="NCBI Taxonomy" id="147558"/>
    <lineage>
        <taxon>Eukaryota</taxon>
        <taxon>Fungi</taxon>
        <taxon>Dikarya</taxon>
        <taxon>Ascomycota</taxon>
        <taxon>Pezizomycotina</taxon>
        <taxon>Dothideomycetes</taxon>
        <taxon>Pleosporomycetidae</taxon>
        <taxon>Pleosporales</taxon>
        <taxon>Massarineae</taxon>
        <taxon>Massarinaceae</taxon>
        <taxon>Byssothecium</taxon>
    </lineage>
</organism>
<feature type="compositionally biased region" description="Polar residues" evidence="1">
    <location>
        <begin position="78"/>
        <end position="100"/>
    </location>
</feature>
<dbReference type="Gene3D" id="3.90.1140.10">
    <property type="entry name" value="Cyclic phosphodiesterase"/>
    <property type="match status" value="1"/>
</dbReference>
<dbReference type="AlphaFoldDB" id="A0A6A5TJH2"/>
<reference evidence="2" key="1">
    <citation type="journal article" date="2020" name="Stud. Mycol.">
        <title>101 Dothideomycetes genomes: a test case for predicting lifestyles and emergence of pathogens.</title>
        <authorList>
            <person name="Haridas S."/>
            <person name="Albert R."/>
            <person name="Binder M."/>
            <person name="Bloem J."/>
            <person name="Labutti K."/>
            <person name="Salamov A."/>
            <person name="Andreopoulos B."/>
            <person name="Baker S."/>
            <person name="Barry K."/>
            <person name="Bills G."/>
            <person name="Bluhm B."/>
            <person name="Cannon C."/>
            <person name="Castanera R."/>
            <person name="Culley D."/>
            <person name="Daum C."/>
            <person name="Ezra D."/>
            <person name="Gonzalez J."/>
            <person name="Henrissat B."/>
            <person name="Kuo A."/>
            <person name="Liang C."/>
            <person name="Lipzen A."/>
            <person name="Lutzoni F."/>
            <person name="Magnuson J."/>
            <person name="Mondo S."/>
            <person name="Nolan M."/>
            <person name="Ohm R."/>
            <person name="Pangilinan J."/>
            <person name="Park H.-J."/>
            <person name="Ramirez L."/>
            <person name="Alfaro M."/>
            <person name="Sun H."/>
            <person name="Tritt A."/>
            <person name="Yoshinaga Y."/>
            <person name="Zwiers L.-H."/>
            <person name="Turgeon B."/>
            <person name="Goodwin S."/>
            <person name="Spatafora J."/>
            <person name="Crous P."/>
            <person name="Grigoriev I."/>
        </authorList>
    </citation>
    <scope>NUCLEOTIDE SEQUENCE</scope>
    <source>
        <strain evidence="2">CBS 675.92</strain>
    </source>
</reference>
<accession>A0A6A5TJH2</accession>